<dbReference type="InterPro" id="IPR036691">
    <property type="entry name" value="Endo/exonu/phosph_ase_sf"/>
</dbReference>
<evidence type="ECO:0000313" key="3">
    <source>
        <dbReference type="EMBL" id="MBB5659883.1"/>
    </source>
</evidence>
<organism evidence="3 4">
    <name type="scientific">Brevundimonas halotolerans</name>
    <dbReference type="NCBI Taxonomy" id="69670"/>
    <lineage>
        <taxon>Bacteria</taxon>
        <taxon>Pseudomonadati</taxon>
        <taxon>Pseudomonadota</taxon>
        <taxon>Alphaproteobacteria</taxon>
        <taxon>Caulobacterales</taxon>
        <taxon>Caulobacteraceae</taxon>
        <taxon>Brevundimonas</taxon>
    </lineage>
</organism>
<dbReference type="EMBL" id="JACIJB010000001">
    <property type="protein sequence ID" value="MBB5659883.1"/>
    <property type="molecule type" value="Genomic_DNA"/>
</dbReference>
<evidence type="ECO:0000259" key="2">
    <source>
        <dbReference type="Pfam" id="PF03372"/>
    </source>
</evidence>
<feature type="transmembrane region" description="Helical" evidence="1">
    <location>
        <begin position="72"/>
        <end position="89"/>
    </location>
</feature>
<keyword evidence="3" id="KW-0540">Nuclease</keyword>
<keyword evidence="3" id="KW-0269">Exonuclease</keyword>
<proteinExistence type="predicted"/>
<keyword evidence="4" id="KW-1185">Reference proteome</keyword>
<evidence type="ECO:0000256" key="1">
    <source>
        <dbReference type="SAM" id="Phobius"/>
    </source>
</evidence>
<feature type="transmembrane region" description="Helical" evidence="1">
    <location>
        <begin position="43"/>
        <end position="65"/>
    </location>
</feature>
<feature type="transmembrane region" description="Helical" evidence="1">
    <location>
        <begin position="7"/>
        <end position="31"/>
    </location>
</feature>
<dbReference type="SUPFAM" id="SSF56219">
    <property type="entry name" value="DNase I-like"/>
    <property type="match status" value="1"/>
</dbReference>
<evidence type="ECO:0000313" key="4">
    <source>
        <dbReference type="Proteomes" id="UP000548978"/>
    </source>
</evidence>
<dbReference type="GO" id="GO:0004527">
    <property type="term" value="F:exonuclease activity"/>
    <property type="evidence" value="ECO:0007669"/>
    <property type="project" value="UniProtKB-KW"/>
</dbReference>
<dbReference type="InterPro" id="IPR005135">
    <property type="entry name" value="Endo/exonuclease/phosphatase"/>
</dbReference>
<name>A0A7W9A1V5_9CAUL</name>
<feature type="domain" description="Endonuclease/exonuclease/phosphatase" evidence="2">
    <location>
        <begin position="107"/>
        <end position="309"/>
    </location>
</feature>
<keyword evidence="1" id="KW-1133">Transmembrane helix</keyword>
<sequence length="325" mass="35212">MMARLKAIFLSVWPVLVCLALIGPWLIPALAHFSGNGHRWVDIIAQFTAPAMVGCVAAVVLVAFLKRPPLMLVALAGLLICVAAVLPQAEPRHGQPDRAAPVLTVYSANLNADNSDVEAIAASVRQARADIVILIEVSPAAFAARDLILADHPHQRASETVVPPGARGSVIIASRYPLSPVQMPRDQLSALHARAETPLGPLHLVGVHLTRPWPFQYQWGQIIQAELLADRLEGVTDSILVAGDFNTVSSARIGRQIKAQTGLTPAGAWPGTWPTELPSWLGIGIDHQWRSDDLVFLSRRIGKRMGSDHYPVVTRITRARPQPSR</sequence>
<dbReference type="Gene3D" id="3.60.10.10">
    <property type="entry name" value="Endonuclease/exonuclease/phosphatase"/>
    <property type="match status" value="1"/>
</dbReference>
<keyword evidence="3" id="KW-0378">Hydrolase</keyword>
<accession>A0A7W9A1V5</accession>
<keyword evidence="3" id="KW-0255">Endonuclease</keyword>
<protein>
    <submittedName>
        <fullName evidence="3">Endonuclease/exonuclease/phosphatase (EEP) superfamily protein YafD</fullName>
    </submittedName>
</protein>
<dbReference type="Proteomes" id="UP000548978">
    <property type="component" value="Unassembled WGS sequence"/>
</dbReference>
<dbReference type="Pfam" id="PF03372">
    <property type="entry name" value="Exo_endo_phos"/>
    <property type="match status" value="1"/>
</dbReference>
<keyword evidence="1" id="KW-0812">Transmembrane</keyword>
<keyword evidence="1" id="KW-0472">Membrane</keyword>
<comment type="caution">
    <text evidence="3">The sequence shown here is derived from an EMBL/GenBank/DDBJ whole genome shotgun (WGS) entry which is preliminary data.</text>
</comment>
<gene>
    <name evidence="3" type="ORF">FHS65_000601</name>
</gene>
<dbReference type="AlphaFoldDB" id="A0A7W9A1V5"/>
<dbReference type="GO" id="GO:0004519">
    <property type="term" value="F:endonuclease activity"/>
    <property type="evidence" value="ECO:0007669"/>
    <property type="project" value="UniProtKB-KW"/>
</dbReference>
<dbReference type="RefSeq" id="WP_241153161.1">
    <property type="nucleotide sequence ID" value="NZ_JACIJB010000001.1"/>
</dbReference>
<reference evidence="3 4" key="1">
    <citation type="submission" date="2020-08" db="EMBL/GenBank/DDBJ databases">
        <title>Genomic Encyclopedia of Type Strains, Phase IV (KMG-IV): sequencing the most valuable type-strain genomes for metagenomic binning, comparative biology and taxonomic classification.</title>
        <authorList>
            <person name="Goeker M."/>
        </authorList>
    </citation>
    <scope>NUCLEOTIDE SEQUENCE [LARGE SCALE GENOMIC DNA]</scope>
    <source>
        <strain evidence="3 4">DSM 24448</strain>
    </source>
</reference>